<reference evidence="2 3" key="1">
    <citation type="journal article" date="2024" name="G3 (Bethesda)">
        <title>Genome assembly of Hibiscus sabdariffa L. provides insights into metabolisms of medicinal natural products.</title>
        <authorList>
            <person name="Kim T."/>
        </authorList>
    </citation>
    <scope>NUCLEOTIDE SEQUENCE [LARGE SCALE GENOMIC DNA]</scope>
    <source>
        <strain evidence="2">TK-2024</strain>
        <tissue evidence="2">Old leaves</tissue>
    </source>
</reference>
<name>A0ABR2P1C0_9ROSI</name>
<dbReference type="EMBL" id="JBBPBN010000086">
    <property type="protein sequence ID" value="KAK8982176.1"/>
    <property type="molecule type" value="Genomic_DNA"/>
</dbReference>
<evidence type="ECO:0000256" key="1">
    <source>
        <dbReference type="SAM" id="SignalP"/>
    </source>
</evidence>
<feature type="signal peptide" evidence="1">
    <location>
        <begin position="1"/>
        <end position="24"/>
    </location>
</feature>
<proteinExistence type="predicted"/>
<keyword evidence="1" id="KW-0732">Signal</keyword>
<organism evidence="2 3">
    <name type="scientific">Hibiscus sabdariffa</name>
    <name type="common">roselle</name>
    <dbReference type="NCBI Taxonomy" id="183260"/>
    <lineage>
        <taxon>Eukaryota</taxon>
        <taxon>Viridiplantae</taxon>
        <taxon>Streptophyta</taxon>
        <taxon>Embryophyta</taxon>
        <taxon>Tracheophyta</taxon>
        <taxon>Spermatophyta</taxon>
        <taxon>Magnoliopsida</taxon>
        <taxon>eudicotyledons</taxon>
        <taxon>Gunneridae</taxon>
        <taxon>Pentapetalae</taxon>
        <taxon>rosids</taxon>
        <taxon>malvids</taxon>
        <taxon>Malvales</taxon>
        <taxon>Malvaceae</taxon>
        <taxon>Malvoideae</taxon>
        <taxon>Hibiscus</taxon>
    </lineage>
</organism>
<accession>A0ABR2P1C0</accession>
<dbReference type="Proteomes" id="UP001396334">
    <property type="component" value="Unassembled WGS sequence"/>
</dbReference>
<protein>
    <submittedName>
        <fullName evidence="2">Uncharacterized protein</fullName>
    </submittedName>
</protein>
<feature type="chain" id="PRO_5045083525" evidence="1">
    <location>
        <begin position="25"/>
        <end position="134"/>
    </location>
</feature>
<sequence length="134" mass="14097">MPMVYPMQMLPLLAAFSLLLAATATTITRTPKDEIQYDTCTPVVLPPPPPSPIVVECPPPPAPPSPPPPSPPACPTCCTTCQIPSTSGLTPPGVIGGAVYPPPPYHWAGSSKQSELELVVSFVFLLLPATFSFF</sequence>
<comment type="caution">
    <text evidence="2">The sequence shown here is derived from an EMBL/GenBank/DDBJ whole genome shotgun (WGS) entry which is preliminary data.</text>
</comment>
<keyword evidence="3" id="KW-1185">Reference proteome</keyword>
<evidence type="ECO:0000313" key="3">
    <source>
        <dbReference type="Proteomes" id="UP001396334"/>
    </source>
</evidence>
<evidence type="ECO:0000313" key="2">
    <source>
        <dbReference type="EMBL" id="KAK8982176.1"/>
    </source>
</evidence>
<gene>
    <name evidence="2" type="ORF">V6N11_037351</name>
</gene>